<comment type="similarity">
    <text evidence="1 5">Belongs to the universal ribosomal protein uS2 family.</text>
</comment>
<reference evidence="7 8" key="1">
    <citation type="journal article" date="2016" name="Nat. Commun.">
        <title>Thousands of microbial genomes shed light on interconnected biogeochemical processes in an aquifer system.</title>
        <authorList>
            <person name="Anantharaman K."/>
            <person name="Brown C.T."/>
            <person name="Hug L.A."/>
            <person name="Sharon I."/>
            <person name="Castelle C.J."/>
            <person name="Probst A.J."/>
            <person name="Thomas B.C."/>
            <person name="Singh A."/>
            <person name="Wilkins M.J."/>
            <person name="Karaoz U."/>
            <person name="Brodie E.L."/>
            <person name="Williams K.H."/>
            <person name="Hubbard S.S."/>
            <person name="Banfield J.F."/>
        </authorList>
    </citation>
    <scope>NUCLEOTIDE SEQUENCE [LARGE SCALE GENOMIC DNA]</scope>
</reference>
<dbReference type="GO" id="GO:0006412">
    <property type="term" value="P:translation"/>
    <property type="evidence" value="ECO:0007669"/>
    <property type="project" value="UniProtKB-UniRule"/>
</dbReference>
<dbReference type="Gene3D" id="1.10.287.610">
    <property type="entry name" value="Helix hairpin bin"/>
    <property type="match status" value="1"/>
</dbReference>
<evidence type="ECO:0000256" key="4">
    <source>
        <dbReference type="ARBA" id="ARBA00035256"/>
    </source>
</evidence>
<evidence type="ECO:0000256" key="6">
    <source>
        <dbReference type="SAM" id="MobiDB-lite"/>
    </source>
</evidence>
<evidence type="ECO:0000256" key="5">
    <source>
        <dbReference type="HAMAP-Rule" id="MF_00291"/>
    </source>
</evidence>
<dbReference type="PANTHER" id="PTHR12534">
    <property type="entry name" value="30S RIBOSOMAL PROTEIN S2 PROKARYOTIC AND ORGANELLAR"/>
    <property type="match status" value="1"/>
</dbReference>
<dbReference type="AlphaFoldDB" id="A0A1G2CA73"/>
<dbReference type="SUPFAM" id="SSF52313">
    <property type="entry name" value="Ribosomal protein S2"/>
    <property type="match status" value="1"/>
</dbReference>
<dbReference type="PANTHER" id="PTHR12534:SF0">
    <property type="entry name" value="SMALL RIBOSOMAL SUBUNIT PROTEIN US2M"/>
    <property type="match status" value="1"/>
</dbReference>
<accession>A0A1G2CA73</accession>
<keyword evidence="3 5" id="KW-0687">Ribonucleoprotein</keyword>
<evidence type="ECO:0000256" key="2">
    <source>
        <dbReference type="ARBA" id="ARBA00022980"/>
    </source>
</evidence>
<evidence type="ECO:0000256" key="3">
    <source>
        <dbReference type="ARBA" id="ARBA00023274"/>
    </source>
</evidence>
<keyword evidence="2 5" id="KW-0689">Ribosomal protein</keyword>
<evidence type="ECO:0000313" key="7">
    <source>
        <dbReference type="EMBL" id="OGY98303.1"/>
    </source>
</evidence>
<dbReference type="PRINTS" id="PR00395">
    <property type="entry name" value="RIBOSOMALS2"/>
</dbReference>
<dbReference type="InterPro" id="IPR001865">
    <property type="entry name" value="Ribosomal_uS2"/>
</dbReference>
<sequence length="273" mass="29615">MSDTENKASVAAETQEPAAPVDPAIREMMDAGVFFGRTKAKTHPRVKQHIIANRNGIDIINLEKTQETLQAALAFVQERIARGAHAILVGTQPPANETLKKLGAEFSVPAVTLRWLGGTLTNYRIISQRLEYFKKLKSDLATNAFSGYTKKEQLDLQKEATKMAEVFSGLEAMAARPDLLIVVDPVFHKTAVAEANRLGIPTVALSNTDADPDHVEHSVLGNTKARTAIIWFLEQIAGAIRVGRRELESNKAAATAAAALKETAPQEAPKSDV</sequence>
<dbReference type="NCBIfam" id="TIGR01011">
    <property type="entry name" value="rpsB_bact"/>
    <property type="match status" value="1"/>
</dbReference>
<dbReference type="STRING" id="1798647.A2855_01190"/>
<dbReference type="Gene3D" id="3.40.50.10490">
    <property type="entry name" value="Glucose-6-phosphate isomerase like protein, domain 1"/>
    <property type="match status" value="1"/>
</dbReference>
<dbReference type="HAMAP" id="MF_00291_B">
    <property type="entry name" value="Ribosomal_uS2_B"/>
    <property type="match status" value="1"/>
</dbReference>
<protein>
    <recommendedName>
        <fullName evidence="4 5">Small ribosomal subunit protein uS2</fullName>
    </recommendedName>
</protein>
<organism evidence="7 8">
    <name type="scientific">Candidatus Liptonbacteria bacterium RIFCSPHIGHO2_01_FULL_57_28</name>
    <dbReference type="NCBI Taxonomy" id="1798647"/>
    <lineage>
        <taxon>Bacteria</taxon>
        <taxon>Candidatus Liptoniibacteriota</taxon>
    </lineage>
</organism>
<evidence type="ECO:0000256" key="1">
    <source>
        <dbReference type="ARBA" id="ARBA00006242"/>
    </source>
</evidence>
<dbReference type="InterPro" id="IPR005706">
    <property type="entry name" value="Ribosomal_uS2_bac/mit/plastid"/>
</dbReference>
<dbReference type="GO" id="GO:0015935">
    <property type="term" value="C:small ribosomal subunit"/>
    <property type="evidence" value="ECO:0007669"/>
    <property type="project" value="InterPro"/>
</dbReference>
<comment type="caution">
    <text evidence="7">The sequence shown here is derived from an EMBL/GenBank/DDBJ whole genome shotgun (WGS) entry which is preliminary data.</text>
</comment>
<gene>
    <name evidence="5" type="primary">rpsB</name>
    <name evidence="7" type="ORF">A2855_01190</name>
</gene>
<dbReference type="Proteomes" id="UP000179059">
    <property type="component" value="Unassembled WGS sequence"/>
</dbReference>
<dbReference type="GO" id="GO:0003735">
    <property type="term" value="F:structural constituent of ribosome"/>
    <property type="evidence" value="ECO:0007669"/>
    <property type="project" value="InterPro"/>
</dbReference>
<dbReference type="Pfam" id="PF00318">
    <property type="entry name" value="Ribosomal_S2"/>
    <property type="match status" value="1"/>
</dbReference>
<feature type="region of interest" description="Disordered" evidence="6">
    <location>
        <begin position="1"/>
        <end position="22"/>
    </location>
</feature>
<dbReference type="CDD" id="cd01425">
    <property type="entry name" value="RPS2"/>
    <property type="match status" value="1"/>
</dbReference>
<evidence type="ECO:0000313" key="8">
    <source>
        <dbReference type="Proteomes" id="UP000179059"/>
    </source>
</evidence>
<proteinExistence type="inferred from homology"/>
<dbReference type="EMBL" id="MHKX01000012">
    <property type="protein sequence ID" value="OGY98303.1"/>
    <property type="molecule type" value="Genomic_DNA"/>
</dbReference>
<name>A0A1G2CA73_9BACT</name>
<dbReference type="InterPro" id="IPR023591">
    <property type="entry name" value="Ribosomal_uS2_flav_dom_sf"/>
</dbReference>